<proteinExistence type="predicted"/>
<feature type="region of interest" description="Disordered" evidence="1">
    <location>
        <begin position="515"/>
        <end position="565"/>
    </location>
</feature>
<feature type="compositionally biased region" description="Basic and acidic residues" evidence="1">
    <location>
        <begin position="184"/>
        <end position="202"/>
    </location>
</feature>
<dbReference type="EMBL" id="CP097510">
    <property type="protein sequence ID" value="URE35517.1"/>
    <property type="molecule type" value="Genomic_DNA"/>
</dbReference>
<reference evidence="3" key="1">
    <citation type="submission" date="2022-05" db="EMBL/GenBank/DDBJ databases">
        <title>The Musa troglodytarum L. genome provides insights into the mechanism of non-climacteric behaviour and enrichment of carotenoids.</title>
        <authorList>
            <person name="Wang J."/>
        </authorList>
    </citation>
    <scope>NUCLEOTIDE SEQUENCE</scope>
    <source>
        <tissue evidence="3">Leaf</tissue>
    </source>
</reference>
<dbReference type="OrthoDB" id="8954335at2759"/>
<evidence type="ECO:0000313" key="4">
    <source>
        <dbReference type="Proteomes" id="UP001055439"/>
    </source>
</evidence>
<dbReference type="SUPFAM" id="SSF51110">
    <property type="entry name" value="alpha-D-mannose-specific plant lectins"/>
    <property type="match status" value="1"/>
</dbReference>
<dbReference type="InterPro" id="IPR036426">
    <property type="entry name" value="Bulb-type_lectin_dom_sf"/>
</dbReference>
<keyword evidence="4" id="KW-1185">Reference proteome</keyword>
<dbReference type="AlphaFoldDB" id="A0A9E7HT22"/>
<feature type="compositionally biased region" description="Acidic residues" evidence="1">
    <location>
        <begin position="536"/>
        <end position="560"/>
    </location>
</feature>
<feature type="region of interest" description="Disordered" evidence="1">
    <location>
        <begin position="1"/>
        <end position="28"/>
    </location>
</feature>
<protein>
    <submittedName>
        <fullName evidence="3">Translocase of chloroplast</fullName>
    </submittedName>
</protein>
<dbReference type="PANTHER" id="PTHR36481:SF2">
    <property type="entry name" value="EXPRESSED PROTEIN"/>
    <property type="match status" value="1"/>
</dbReference>
<accession>A0A9E7HT22</accession>
<evidence type="ECO:0000259" key="2">
    <source>
        <dbReference type="Pfam" id="PF11886"/>
    </source>
</evidence>
<evidence type="ECO:0000256" key="1">
    <source>
        <dbReference type="SAM" id="MobiDB-lite"/>
    </source>
</evidence>
<dbReference type="Proteomes" id="UP001055439">
    <property type="component" value="Chromosome 8"/>
</dbReference>
<feature type="compositionally biased region" description="Basic and acidic residues" evidence="1">
    <location>
        <begin position="294"/>
        <end position="311"/>
    </location>
</feature>
<feature type="domain" description="Translocase of chloroplast 159/132 membrane anchor" evidence="2">
    <location>
        <begin position="638"/>
        <end position="869"/>
    </location>
</feature>
<feature type="region of interest" description="Disordered" evidence="1">
    <location>
        <begin position="294"/>
        <end position="446"/>
    </location>
</feature>
<feature type="region of interest" description="Disordered" evidence="1">
    <location>
        <begin position="184"/>
        <end position="212"/>
    </location>
</feature>
<dbReference type="Pfam" id="PF11886">
    <property type="entry name" value="TOC159_MAD"/>
    <property type="match status" value="1"/>
</dbReference>
<dbReference type="PANTHER" id="PTHR36481">
    <property type="entry name" value="EXPRESSED PROTEIN"/>
    <property type="match status" value="1"/>
</dbReference>
<feature type="region of interest" description="Disordered" evidence="1">
    <location>
        <begin position="616"/>
        <end position="636"/>
    </location>
</feature>
<organism evidence="3 4">
    <name type="scientific">Musa troglodytarum</name>
    <name type="common">fe'i banana</name>
    <dbReference type="NCBI Taxonomy" id="320322"/>
    <lineage>
        <taxon>Eukaryota</taxon>
        <taxon>Viridiplantae</taxon>
        <taxon>Streptophyta</taxon>
        <taxon>Embryophyta</taxon>
        <taxon>Tracheophyta</taxon>
        <taxon>Spermatophyta</taxon>
        <taxon>Magnoliopsida</taxon>
        <taxon>Liliopsida</taxon>
        <taxon>Zingiberales</taxon>
        <taxon>Musaceae</taxon>
        <taxon>Musa</taxon>
    </lineage>
</organism>
<gene>
    <name evidence="3" type="ORF">MUK42_18853</name>
</gene>
<dbReference type="InterPro" id="IPR024283">
    <property type="entry name" value="TOC159_MAD"/>
</dbReference>
<name>A0A9E7HT22_9LILI</name>
<sequence>MYHPKTTKALPRPSKATPFARRQPPSLAPLPPATFRYRLFPLPPFPFSPSLPGLLVVSFESLLDQEIWAKKESALRRPSPGVFVMENGADAAKEERTSGDVRMAAANGDSRGGFDGGVECDFQETEDGSKFFKEIEVFEEALEPPLQHFLPDSGVASGVEDGAATELGPSVESLDLQTVVHERELDEEEMIRHEQEDEKKEEQEEEKEDNFEEHVVVVSEEGTRTCDECDRVCSKAEGVQEPMSIQSNYPISSSEAAGGMGEVTNGSSFIVDDKELTVGDGIKEFAGNKFKFEEIERMKLDRPDDLPHEGPENGESLEMAITVQSVAVAEEPVKFQQLKENSAEPDDGFAPRNGHAPVKKEDGGCSSSISDDNKKNASPSPSPSIPNPENLGHPGFLSRPAGLGSSVPLLEPSARSVQQAKANGSAPRRLSQPSEEPPAADGEVNDETHEKLQMIRVKFLRLAHRLGQTPHNVVVAQVLYSGLMLFSKQLAAGDVRLMNPVSLVENHSACRMNRAGQRVLPNGQSRPQLKLPGEQFGDDDNLDEDVDGTSDSDEGSDYDELPPFKPLTRSQLAKLSKLQKKAYFEELDYRERLFYKKQLKEEKRRRKFAKKMADMAKDMPGGHGNGDMEEETSGPASVPVPMPDYVLPNSFDSDNPTHRYRFLDSSNQWLVRPVLDSLGWDHDIGYEGLNVERVFAIKDKIPMSVSGQLTKDKKECSLQMEVASSIKHSESKATSLCLDMQTVGKDIAYTLRGETSFRNIRCNNTAAGVSVTVLGDSVSAGLKFEDKLTISKRFRVLLTGGAMAGRGDVAYGGRLEATLRDKDYPIGRALSTLALSIVDWHGDLQLGCNLQSQLPLGRGTNSYRKANNNTISISYSPCYWISCERRTRPTPLQNRIAPNPPSPAFKSLPPSSDPTQLTFTALRPIEPAAMDSRTSLLPLFLASLLLLLLSPPARATIVPGSIERTTKQQILASIAPHAAEAAVPFLTSPSGKYTASLVRRQTAPGAGGLGNDFCYIQVQDTGAERSMWESECGPVSSANTCAAVFTAYGLQVFDGSNPVWDTGAQSADNNFLETLELVDQGDMRIRDKYGELAWKASDDPRANQNCGLPGSPGMAPAAPPFAVPIGGDNQNLPFGQPASSVQQQLLPPQSNTMYDQEQPQHPFGGASQAFGFNGHPLVDNTPYDSGCSGGGAWRWIGFGVALLLAILA</sequence>
<evidence type="ECO:0000313" key="3">
    <source>
        <dbReference type="EMBL" id="URE35517.1"/>
    </source>
</evidence>